<organism evidence="1 2">
    <name type="scientific">Nocardioides soli</name>
    <dbReference type="NCBI Taxonomy" id="1036020"/>
    <lineage>
        <taxon>Bacteria</taxon>
        <taxon>Bacillati</taxon>
        <taxon>Actinomycetota</taxon>
        <taxon>Actinomycetes</taxon>
        <taxon>Propionibacteriales</taxon>
        <taxon>Nocardioidaceae</taxon>
        <taxon>Nocardioides</taxon>
    </lineage>
</organism>
<reference evidence="1 2" key="1">
    <citation type="submission" date="2020-08" db="EMBL/GenBank/DDBJ databases">
        <title>Sequencing the genomes of 1000 actinobacteria strains.</title>
        <authorList>
            <person name="Klenk H.-P."/>
        </authorList>
    </citation>
    <scope>NUCLEOTIDE SEQUENCE [LARGE SCALE GENOMIC DNA]</scope>
    <source>
        <strain evidence="1 2">DSM 105498</strain>
    </source>
</reference>
<dbReference type="GO" id="GO:0016301">
    <property type="term" value="F:kinase activity"/>
    <property type="evidence" value="ECO:0007669"/>
    <property type="project" value="UniProtKB-KW"/>
</dbReference>
<gene>
    <name evidence="1" type="ORF">FHU40_000811</name>
</gene>
<evidence type="ECO:0000313" key="2">
    <source>
        <dbReference type="Proteomes" id="UP000589626"/>
    </source>
</evidence>
<proteinExistence type="predicted"/>
<dbReference type="Pfam" id="PF13671">
    <property type="entry name" value="AAA_33"/>
    <property type="match status" value="1"/>
</dbReference>
<keyword evidence="1" id="KW-0808">Transferase</keyword>
<accession>A0A7W4VSU1</accession>
<keyword evidence="2" id="KW-1185">Reference proteome</keyword>
<dbReference type="Gene3D" id="3.40.50.300">
    <property type="entry name" value="P-loop containing nucleotide triphosphate hydrolases"/>
    <property type="match status" value="1"/>
</dbReference>
<dbReference type="InterPro" id="IPR027417">
    <property type="entry name" value="P-loop_NTPase"/>
</dbReference>
<name>A0A7W4VSU1_9ACTN</name>
<protein>
    <submittedName>
        <fullName evidence="1">Putative kinase</fullName>
    </submittedName>
</protein>
<evidence type="ECO:0000313" key="1">
    <source>
        <dbReference type="EMBL" id="MBB3041010.1"/>
    </source>
</evidence>
<dbReference type="AlphaFoldDB" id="A0A7W4VSU1"/>
<keyword evidence="1" id="KW-0418">Kinase</keyword>
<dbReference type="SUPFAM" id="SSF52540">
    <property type="entry name" value="P-loop containing nucleoside triphosphate hydrolases"/>
    <property type="match status" value="1"/>
</dbReference>
<dbReference type="EMBL" id="JACHWR010000001">
    <property type="protein sequence ID" value="MBB3041010.1"/>
    <property type="molecule type" value="Genomic_DNA"/>
</dbReference>
<comment type="caution">
    <text evidence="1">The sequence shown here is derived from an EMBL/GenBank/DDBJ whole genome shotgun (WGS) entry which is preliminary data.</text>
</comment>
<dbReference type="RefSeq" id="WP_183590965.1">
    <property type="nucleotide sequence ID" value="NZ_JACHWR010000001.1"/>
</dbReference>
<dbReference type="Proteomes" id="UP000589626">
    <property type="component" value="Unassembled WGS sequence"/>
</dbReference>
<sequence>MLTVITGPPCAGKTTYVADHRDPGDLVIDLDAIAHALGYPSTHVEWNDQHPALAAARTVRQVILDQALRASAATWLIEAKPHPTSRRIYQRHGARIVDLDPGRAVCHQRAEAAGRSAGTRQQIDRWYGVASTNAPALDLFG</sequence>